<dbReference type="HOGENOM" id="CLU_041217_9_7_1"/>
<dbReference type="PROSITE" id="PS51419">
    <property type="entry name" value="RAB"/>
    <property type="match status" value="1"/>
</dbReference>
<evidence type="ECO:0000256" key="6">
    <source>
        <dbReference type="ARBA" id="ARBA00048098"/>
    </source>
</evidence>
<accession>G1TUZ2</accession>
<reference evidence="8" key="3">
    <citation type="submission" date="2025-09" db="UniProtKB">
        <authorList>
            <consortium name="Ensembl"/>
        </authorList>
    </citation>
    <scope>IDENTIFICATION</scope>
    <source>
        <strain evidence="8">Thorbecke</strain>
    </source>
</reference>
<feature type="compositionally biased region" description="Gly residues" evidence="7">
    <location>
        <begin position="23"/>
        <end position="38"/>
    </location>
</feature>
<dbReference type="SUPFAM" id="SSF52540">
    <property type="entry name" value="P-loop containing nucleoside triphosphate hydrolases"/>
    <property type="match status" value="1"/>
</dbReference>
<organism evidence="8 9">
    <name type="scientific">Oryctolagus cuniculus</name>
    <name type="common">Rabbit</name>
    <dbReference type="NCBI Taxonomy" id="9986"/>
    <lineage>
        <taxon>Eukaryota</taxon>
        <taxon>Metazoa</taxon>
        <taxon>Chordata</taxon>
        <taxon>Craniata</taxon>
        <taxon>Vertebrata</taxon>
        <taxon>Euteleostomi</taxon>
        <taxon>Mammalia</taxon>
        <taxon>Eutheria</taxon>
        <taxon>Euarchontoglires</taxon>
        <taxon>Glires</taxon>
        <taxon>Lagomorpha</taxon>
        <taxon>Leporidae</taxon>
        <taxon>Oryctolagus</taxon>
    </lineage>
</organism>
<dbReference type="Pfam" id="PF00071">
    <property type="entry name" value="Ras"/>
    <property type="match status" value="1"/>
</dbReference>
<evidence type="ECO:0000313" key="9">
    <source>
        <dbReference type="Proteomes" id="UP000001811"/>
    </source>
</evidence>
<keyword evidence="5" id="KW-0342">GTP-binding</keyword>
<dbReference type="Gene3D" id="3.40.50.300">
    <property type="entry name" value="P-loop containing nucleotide triphosphate hydrolases"/>
    <property type="match status" value="1"/>
</dbReference>
<evidence type="ECO:0000256" key="5">
    <source>
        <dbReference type="ARBA" id="ARBA00023134"/>
    </source>
</evidence>
<dbReference type="CDD" id="cd04146">
    <property type="entry name" value="RERG_RasL11_like"/>
    <property type="match status" value="1"/>
</dbReference>
<keyword evidence="9" id="KW-1185">Reference proteome</keyword>
<dbReference type="InterPro" id="IPR027417">
    <property type="entry name" value="P-loop_NTPase"/>
</dbReference>
<keyword evidence="3" id="KW-0547">Nucleotide-binding</keyword>
<feature type="region of interest" description="Disordered" evidence="7">
    <location>
        <begin position="82"/>
        <end position="177"/>
    </location>
</feature>
<dbReference type="AlphaFoldDB" id="G1TUZ2"/>
<name>G1TUZ2_RABIT</name>
<feature type="compositionally biased region" description="Low complexity" evidence="7">
    <location>
        <begin position="149"/>
        <end position="164"/>
    </location>
</feature>
<dbReference type="GeneTree" id="ENSGT00940000158643"/>
<sequence length="494" mass="52409">MPPRKCSGHASAPQARARAAPGYPGGAGGGGRTAGGLQGPPCRPCPSRSALPGTATPQRSSLARTWPPSGRRLPWLARVRHRLPAPGGGGVPSGAGGGASRRAPGIGRERQGRGLPRRKARARARGPLRPRRSRSRSLAEPDRSRASERSLPAAPRPLSALSAAERPRRLPRPARSRRRAAAAMRLIQNMCTIAEYPAAGSAAADCCPGAAGRRLVKIAVVGASGVGKTGERAGAAAARARAERGLQGVGVARGPGTEPLGWGCERAGGRAALRAGDGLDTLGPGLTVCVCPAALVVRFLTKRFIGDYERNAGNLYTRQVQIEGETLAIQVQDTPGIQIHEDGLSCNEQLNGCIRWADAVVIVFSITDYKSYALIGQLHQHVQQLHLGARLPMVLVANKADLLHIKQVDPQLGLQLASVLGCSFYEVSVSENYNDVYNAFHVLCKEVSHKQPPSNTPEKRRSSLIPRPKSPNMQDLKRRFKQALSAKVRTVTSV</sequence>
<dbReference type="GO" id="GO:0003925">
    <property type="term" value="F:G protein activity"/>
    <property type="evidence" value="ECO:0007669"/>
    <property type="project" value="UniProtKB-EC"/>
</dbReference>
<dbReference type="GO" id="GO:0005525">
    <property type="term" value="F:GTP binding"/>
    <property type="evidence" value="ECO:0007669"/>
    <property type="project" value="UniProtKB-KW"/>
</dbReference>
<dbReference type="STRING" id="9986.ENSOCUP00000020871"/>
<dbReference type="FunFam" id="3.40.50.300:FF:000718">
    <property type="entry name" value="Ras-like protein family member 11A"/>
    <property type="match status" value="1"/>
</dbReference>
<feature type="compositionally biased region" description="Gly residues" evidence="7">
    <location>
        <begin position="86"/>
        <end position="99"/>
    </location>
</feature>
<protein>
    <recommendedName>
        <fullName evidence="2">small monomeric GTPase</fullName>
        <ecNumber evidence="2">3.6.5.2</ecNumber>
    </recommendedName>
</protein>
<dbReference type="Ensembl" id="ENSOCUT00000028216.3">
    <property type="protein sequence ID" value="ENSOCUP00000020871.2"/>
    <property type="gene ID" value="ENSOCUG00000000719.4"/>
</dbReference>
<comment type="similarity">
    <text evidence="1">Belongs to the small GTPase superfamily. Ras family.</text>
</comment>
<evidence type="ECO:0000256" key="2">
    <source>
        <dbReference type="ARBA" id="ARBA00011984"/>
    </source>
</evidence>
<feature type="region of interest" description="Disordered" evidence="7">
    <location>
        <begin position="449"/>
        <end position="472"/>
    </location>
</feature>
<dbReference type="FunCoup" id="G1TUZ2">
    <property type="interactions" value="38"/>
</dbReference>
<dbReference type="Proteomes" id="UP000001811">
    <property type="component" value="Unplaced"/>
</dbReference>
<feature type="compositionally biased region" description="Low complexity" evidence="7">
    <location>
        <begin position="8"/>
        <end position="22"/>
    </location>
</feature>
<dbReference type="SMART" id="SM00175">
    <property type="entry name" value="RAB"/>
    <property type="match status" value="1"/>
</dbReference>
<dbReference type="InParanoid" id="G1TUZ2"/>
<comment type="catalytic activity">
    <reaction evidence="6">
        <text>GTP + H2O = GDP + phosphate + H(+)</text>
        <dbReference type="Rhea" id="RHEA:19669"/>
        <dbReference type="ChEBI" id="CHEBI:15377"/>
        <dbReference type="ChEBI" id="CHEBI:15378"/>
        <dbReference type="ChEBI" id="CHEBI:37565"/>
        <dbReference type="ChEBI" id="CHEBI:43474"/>
        <dbReference type="ChEBI" id="CHEBI:58189"/>
        <dbReference type="EC" id="3.6.5.2"/>
    </reaction>
</comment>
<dbReference type="SMR" id="G1TUZ2"/>
<evidence type="ECO:0000256" key="7">
    <source>
        <dbReference type="SAM" id="MobiDB-lite"/>
    </source>
</evidence>
<dbReference type="EC" id="3.6.5.2" evidence="2"/>
<feature type="region of interest" description="Disordered" evidence="7">
    <location>
        <begin position="1"/>
        <end position="70"/>
    </location>
</feature>
<evidence type="ECO:0000256" key="3">
    <source>
        <dbReference type="ARBA" id="ARBA00022741"/>
    </source>
</evidence>
<feature type="compositionally biased region" description="Basic and acidic residues" evidence="7">
    <location>
        <begin position="137"/>
        <end position="148"/>
    </location>
</feature>
<reference evidence="8" key="2">
    <citation type="submission" date="2025-08" db="UniProtKB">
        <authorList>
            <consortium name="Ensembl"/>
        </authorList>
    </citation>
    <scope>IDENTIFICATION</scope>
    <source>
        <strain evidence="8">Thorbecke</strain>
    </source>
</reference>
<evidence type="ECO:0000313" key="8">
    <source>
        <dbReference type="Ensembl" id="ENSOCUP00000020871.2"/>
    </source>
</evidence>
<evidence type="ECO:0000256" key="4">
    <source>
        <dbReference type="ARBA" id="ARBA00022801"/>
    </source>
</evidence>
<dbReference type="PROSITE" id="PS51421">
    <property type="entry name" value="RAS"/>
    <property type="match status" value="1"/>
</dbReference>
<feature type="compositionally biased region" description="Basic residues" evidence="7">
    <location>
        <begin position="115"/>
        <end position="135"/>
    </location>
</feature>
<dbReference type="InterPro" id="IPR051065">
    <property type="entry name" value="Ras-related_GTPase"/>
</dbReference>
<dbReference type="PANTHER" id="PTHR45704">
    <property type="entry name" value="RAS-LIKE FAMILY MEMBER 11"/>
    <property type="match status" value="1"/>
</dbReference>
<dbReference type="SMART" id="SM00173">
    <property type="entry name" value="RAS"/>
    <property type="match status" value="1"/>
</dbReference>
<dbReference type="Bgee" id="ENSOCUG00000000719">
    <property type="expression patterns" value="Expressed in heart and 16 other cell types or tissues"/>
</dbReference>
<reference evidence="8 9" key="1">
    <citation type="journal article" date="2011" name="Nature">
        <title>A high-resolution map of human evolutionary constraint using 29 mammals.</title>
        <authorList>
            <person name="Lindblad-Toh K."/>
            <person name="Garber M."/>
            <person name="Zuk O."/>
            <person name="Lin M.F."/>
            <person name="Parker B.J."/>
            <person name="Washietl S."/>
            <person name="Kheradpour P."/>
            <person name="Ernst J."/>
            <person name="Jordan G."/>
            <person name="Mauceli E."/>
            <person name="Ward L.D."/>
            <person name="Lowe C.B."/>
            <person name="Holloway A.K."/>
            <person name="Clamp M."/>
            <person name="Gnerre S."/>
            <person name="Alfoldi J."/>
            <person name="Beal K."/>
            <person name="Chang J."/>
            <person name="Clawson H."/>
            <person name="Cuff J."/>
            <person name="Di Palma F."/>
            <person name="Fitzgerald S."/>
            <person name="Flicek P."/>
            <person name="Guttman M."/>
            <person name="Hubisz M.J."/>
            <person name="Jaffe D.B."/>
            <person name="Jungreis I."/>
            <person name="Kent W.J."/>
            <person name="Kostka D."/>
            <person name="Lara M."/>
            <person name="Martins A.L."/>
            <person name="Massingham T."/>
            <person name="Moltke I."/>
            <person name="Raney B.J."/>
            <person name="Rasmussen M.D."/>
            <person name="Robinson J."/>
            <person name="Stark A."/>
            <person name="Vilella A.J."/>
            <person name="Wen J."/>
            <person name="Xie X."/>
            <person name="Zody M.C."/>
            <person name="Baldwin J."/>
            <person name="Bloom T."/>
            <person name="Chin C.W."/>
            <person name="Heiman D."/>
            <person name="Nicol R."/>
            <person name="Nusbaum C."/>
            <person name="Young S."/>
            <person name="Wilkinson J."/>
            <person name="Worley K.C."/>
            <person name="Kovar C.L."/>
            <person name="Muzny D.M."/>
            <person name="Gibbs R.A."/>
            <person name="Cree A."/>
            <person name="Dihn H.H."/>
            <person name="Fowler G."/>
            <person name="Jhangiani S."/>
            <person name="Joshi V."/>
            <person name="Lee S."/>
            <person name="Lewis L.R."/>
            <person name="Nazareth L.V."/>
            <person name="Okwuonu G."/>
            <person name="Santibanez J."/>
            <person name="Warren W.C."/>
            <person name="Mardis E.R."/>
            <person name="Weinstock G.M."/>
            <person name="Wilson R.K."/>
            <person name="Delehaunty K."/>
            <person name="Dooling D."/>
            <person name="Fronik C."/>
            <person name="Fulton L."/>
            <person name="Fulton B."/>
            <person name="Graves T."/>
            <person name="Minx P."/>
            <person name="Sodergren E."/>
            <person name="Birney E."/>
            <person name="Margulies E.H."/>
            <person name="Herrero J."/>
            <person name="Green E.D."/>
            <person name="Haussler D."/>
            <person name="Siepel A."/>
            <person name="Goldman N."/>
            <person name="Pollard K.S."/>
            <person name="Pedersen J.S."/>
            <person name="Lander E.S."/>
            <person name="Kellis M."/>
        </authorList>
    </citation>
    <scope>NUCLEOTIDE SEQUENCE [LARGE SCALE GENOMIC DNA]</scope>
    <source>
        <strain evidence="9">Thorbecke</strain>
    </source>
</reference>
<dbReference type="InterPro" id="IPR001806">
    <property type="entry name" value="Small_GTPase"/>
</dbReference>
<evidence type="ECO:0000256" key="1">
    <source>
        <dbReference type="ARBA" id="ARBA00008344"/>
    </source>
</evidence>
<keyword evidence="4" id="KW-0378">Hydrolase</keyword>
<proteinExistence type="inferred from homology"/>